<dbReference type="SUPFAM" id="SSF118290">
    <property type="entry name" value="WRKY DNA-binding domain"/>
    <property type="match status" value="1"/>
</dbReference>
<dbReference type="Gene3D" id="2.20.25.80">
    <property type="entry name" value="WRKY domain"/>
    <property type="match status" value="1"/>
</dbReference>
<gene>
    <name evidence="7" type="ORF">HPP92_004886</name>
</gene>
<evidence type="ECO:0000313" key="7">
    <source>
        <dbReference type="EMBL" id="KAG0493892.1"/>
    </source>
</evidence>
<reference evidence="7 8" key="1">
    <citation type="journal article" date="2020" name="Nat. Food">
        <title>A phased Vanilla planifolia genome enables genetic improvement of flavour and production.</title>
        <authorList>
            <person name="Hasing T."/>
            <person name="Tang H."/>
            <person name="Brym M."/>
            <person name="Khazi F."/>
            <person name="Huang T."/>
            <person name="Chambers A.H."/>
        </authorList>
    </citation>
    <scope>NUCLEOTIDE SEQUENCE [LARGE SCALE GENOMIC DNA]</scope>
    <source>
        <tissue evidence="7">Leaf</tissue>
    </source>
</reference>
<name>A0A835RYD6_VANPL</name>
<keyword evidence="3" id="KW-0238">DNA-binding</keyword>
<dbReference type="GO" id="GO:0043565">
    <property type="term" value="F:sequence-specific DNA binding"/>
    <property type="evidence" value="ECO:0007669"/>
    <property type="project" value="InterPro"/>
</dbReference>
<evidence type="ECO:0000256" key="1">
    <source>
        <dbReference type="ARBA" id="ARBA00004123"/>
    </source>
</evidence>
<dbReference type="Proteomes" id="UP000639772">
    <property type="component" value="Unassembled WGS sequence"/>
</dbReference>
<proteinExistence type="predicted"/>
<dbReference type="OrthoDB" id="693960at2759"/>
<feature type="domain" description="WRKY" evidence="6">
    <location>
        <begin position="104"/>
        <end position="169"/>
    </location>
</feature>
<dbReference type="SMART" id="SM00774">
    <property type="entry name" value="WRKY"/>
    <property type="match status" value="1"/>
</dbReference>
<dbReference type="GO" id="GO:0003700">
    <property type="term" value="F:DNA-binding transcription factor activity"/>
    <property type="evidence" value="ECO:0007669"/>
    <property type="project" value="InterPro"/>
</dbReference>
<keyword evidence="2" id="KW-0805">Transcription regulation</keyword>
<dbReference type="GO" id="GO:0005634">
    <property type="term" value="C:nucleus"/>
    <property type="evidence" value="ECO:0007669"/>
    <property type="project" value="UniProtKB-SubCell"/>
</dbReference>
<keyword evidence="4" id="KW-0804">Transcription</keyword>
<evidence type="ECO:0000256" key="2">
    <source>
        <dbReference type="ARBA" id="ARBA00023015"/>
    </source>
</evidence>
<evidence type="ECO:0000256" key="5">
    <source>
        <dbReference type="ARBA" id="ARBA00023242"/>
    </source>
</evidence>
<accession>A0A835RYD6</accession>
<dbReference type="PANTHER" id="PTHR31221:SF377">
    <property type="entry name" value="WRKY TRANSCRIPTION FACTOR 51-RELATED"/>
    <property type="match status" value="1"/>
</dbReference>
<sequence>MATVFELTDSTTMLPSYQLSDLCATTSCNSSRSEDAGGKPEVDLYDCLRHHEAQQQDGWLLSFSQGQEMAPPVFPVPKGSKMDGEKAKRKKVDYEFRIGFRTKSEVEILDDGYKWRKYGKKAVKNSPNPRNYYRCASTGCGVKKRVERDGNDSRYVITTYNGTHNHESVDVSRLPLVSTGPPLSSSCGYTMPALVPKFTWSKQFGPASYI</sequence>
<protein>
    <recommendedName>
        <fullName evidence="6">WRKY domain-containing protein</fullName>
    </recommendedName>
</protein>
<evidence type="ECO:0000259" key="6">
    <source>
        <dbReference type="PROSITE" id="PS50811"/>
    </source>
</evidence>
<evidence type="ECO:0000256" key="4">
    <source>
        <dbReference type="ARBA" id="ARBA00023163"/>
    </source>
</evidence>
<comment type="caution">
    <text evidence="7">The sequence shown here is derived from an EMBL/GenBank/DDBJ whole genome shotgun (WGS) entry which is preliminary data.</text>
</comment>
<dbReference type="PROSITE" id="PS50811">
    <property type="entry name" value="WRKY"/>
    <property type="match status" value="1"/>
</dbReference>
<dbReference type="FunFam" id="2.20.25.80:FF:000003">
    <property type="entry name" value="WRKY transcription factor 57"/>
    <property type="match status" value="1"/>
</dbReference>
<organism evidence="7 8">
    <name type="scientific">Vanilla planifolia</name>
    <name type="common">Vanilla</name>
    <dbReference type="NCBI Taxonomy" id="51239"/>
    <lineage>
        <taxon>Eukaryota</taxon>
        <taxon>Viridiplantae</taxon>
        <taxon>Streptophyta</taxon>
        <taxon>Embryophyta</taxon>
        <taxon>Tracheophyta</taxon>
        <taxon>Spermatophyta</taxon>
        <taxon>Magnoliopsida</taxon>
        <taxon>Liliopsida</taxon>
        <taxon>Asparagales</taxon>
        <taxon>Orchidaceae</taxon>
        <taxon>Vanilloideae</taxon>
        <taxon>Vanilleae</taxon>
        <taxon>Vanilla</taxon>
    </lineage>
</organism>
<evidence type="ECO:0000256" key="3">
    <source>
        <dbReference type="ARBA" id="ARBA00023125"/>
    </source>
</evidence>
<dbReference type="PANTHER" id="PTHR31221">
    <property type="entry name" value="WRKY TRANSCRIPTION FACTOR PROTEIN 1-RELATED"/>
    <property type="match status" value="1"/>
</dbReference>
<comment type="subcellular location">
    <subcellularLocation>
        <location evidence="1">Nucleus</location>
    </subcellularLocation>
</comment>
<keyword evidence="5" id="KW-0539">Nucleus</keyword>
<dbReference type="AlphaFoldDB" id="A0A835RYD6"/>
<dbReference type="InterPro" id="IPR044810">
    <property type="entry name" value="WRKY_plant"/>
</dbReference>
<dbReference type="InterPro" id="IPR003657">
    <property type="entry name" value="WRKY_dom"/>
</dbReference>
<dbReference type="InterPro" id="IPR036576">
    <property type="entry name" value="WRKY_dom_sf"/>
</dbReference>
<dbReference type="EMBL" id="JADCNM010000002">
    <property type="protein sequence ID" value="KAG0493892.1"/>
    <property type="molecule type" value="Genomic_DNA"/>
</dbReference>
<dbReference type="Pfam" id="PF03106">
    <property type="entry name" value="WRKY"/>
    <property type="match status" value="1"/>
</dbReference>
<evidence type="ECO:0000313" key="8">
    <source>
        <dbReference type="Proteomes" id="UP000639772"/>
    </source>
</evidence>